<evidence type="ECO:0000313" key="1">
    <source>
        <dbReference type="EMBL" id="KAI8421099.1"/>
    </source>
</evidence>
<organism evidence="1 2">
    <name type="scientific">Choristoneura fumiferana</name>
    <name type="common">Spruce budworm moth</name>
    <name type="synonym">Archips fumiferana</name>
    <dbReference type="NCBI Taxonomy" id="7141"/>
    <lineage>
        <taxon>Eukaryota</taxon>
        <taxon>Metazoa</taxon>
        <taxon>Ecdysozoa</taxon>
        <taxon>Arthropoda</taxon>
        <taxon>Hexapoda</taxon>
        <taxon>Insecta</taxon>
        <taxon>Pterygota</taxon>
        <taxon>Neoptera</taxon>
        <taxon>Endopterygota</taxon>
        <taxon>Lepidoptera</taxon>
        <taxon>Glossata</taxon>
        <taxon>Ditrysia</taxon>
        <taxon>Tortricoidea</taxon>
        <taxon>Tortricidae</taxon>
        <taxon>Tortricinae</taxon>
        <taxon>Choristoneura</taxon>
    </lineage>
</organism>
<gene>
    <name evidence="1" type="ORF">MSG28_008205</name>
</gene>
<proteinExistence type="predicted"/>
<accession>A0ACC0JAJ9</accession>
<sequence>MCVLKFYVEWIYSFNVMQVSIIKTKKGKMNIKVGAHTFYLKPGNNKTDKKRWCCTQNKYCRACLHIVDNKIVAIFNQHNHEKK</sequence>
<name>A0ACC0JAJ9_CHOFU</name>
<protein>
    <submittedName>
        <fullName evidence="1">Uncharacterized protein</fullName>
    </submittedName>
</protein>
<comment type="caution">
    <text evidence="1">The sequence shown here is derived from an EMBL/GenBank/DDBJ whole genome shotgun (WGS) entry which is preliminary data.</text>
</comment>
<reference evidence="1 2" key="1">
    <citation type="journal article" date="2022" name="Genome Biol. Evol.">
        <title>The Spruce Budworm Genome: Reconstructing the Evolutionary History of Antifreeze Proteins.</title>
        <authorList>
            <person name="Beliveau C."/>
            <person name="Gagne P."/>
            <person name="Picq S."/>
            <person name="Vernygora O."/>
            <person name="Keeling C.I."/>
            <person name="Pinkney K."/>
            <person name="Doucet D."/>
            <person name="Wen F."/>
            <person name="Johnston J.S."/>
            <person name="Maaroufi H."/>
            <person name="Boyle B."/>
            <person name="Laroche J."/>
            <person name="Dewar K."/>
            <person name="Juretic N."/>
            <person name="Blackburn G."/>
            <person name="Nisole A."/>
            <person name="Brunet B."/>
            <person name="Brandao M."/>
            <person name="Lumley L."/>
            <person name="Duan J."/>
            <person name="Quan G."/>
            <person name="Lucarotti C.J."/>
            <person name="Roe A.D."/>
            <person name="Sperling F.A.H."/>
            <person name="Levesque R.C."/>
            <person name="Cusson M."/>
        </authorList>
    </citation>
    <scope>NUCLEOTIDE SEQUENCE [LARGE SCALE GENOMIC DNA]</scope>
    <source>
        <strain evidence="1">Glfc:IPQL:Cfum</strain>
    </source>
</reference>
<dbReference type="EMBL" id="CM046113">
    <property type="protein sequence ID" value="KAI8421099.1"/>
    <property type="molecule type" value="Genomic_DNA"/>
</dbReference>
<evidence type="ECO:0000313" key="2">
    <source>
        <dbReference type="Proteomes" id="UP001064048"/>
    </source>
</evidence>
<keyword evidence="2" id="KW-1185">Reference proteome</keyword>
<dbReference type="Proteomes" id="UP001064048">
    <property type="component" value="Chromosome 13"/>
</dbReference>